<dbReference type="InterPro" id="IPR014729">
    <property type="entry name" value="Rossmann-like_a/b/a_fold"/>
</dbReference>
<keyword evidence="13" id="KW-1185">Reference proteome</keyword>
<dbReference type="EMBL" id="JAEQNA010000007">
    <property type="protein sequence ID" value="MBL0422169.1"/>
    <property type="molecule type" value="Genomic_DNA"/>
</dbReference>
<dbReference type="PROSITE" id="PS00394">
    <property type="entry name" value="DNA_PHOTOLYASES_1_1"/>
    <property type="match status" value="1"/>
</dbReference>
<feature type="binding site" evidence="8">
    <location>
        <position position="237"/>
    </location>
    <ligand>
        <name>FAD</name>
        <dbReference type="ChEBI" id="CHEBI:57692"/>
    </ligand>
</feature>
<dbReference type="Gene3D" id="3.40.50.620">
    <property type="entry name" value="HUPs"/>
    <property type="match status" value="1"/>
</dbReference>
<dbReference type="GO" id="GO:0071949">
    <property type="term" value="F:FAD binding"/>
    <property type="evidence" value="ECO:0007669"/>
    <property type="project" value="TreeGrafter"/>
</dbReference>
<comment type="caution">
    <text evidence="12">The sequence shown here is derived from an EMBL/GenBank/DDBJ whole genome shotgun (WGS) entry which is preliminary data.</text>
</comment>
<dbReference type="PROSITE" id="PS51645">
    <property type="entry name" value="PHR_CRY_ALPHA_BETA"/>
    <property type="match status" value="1"/>
</dbReference>
<evidence type="ECO:0000256" key="9">
    <source>
        <dbReference type="PIRSR" id="PIRSR602081-2"/>
    </source>
</evidence>
<dbReference type="PROSITE" id="PS00691">
    <property type="entry name" value="DNA_PHOTOLYASES_1_2"/>
    <property type="match status" value="1"/>
</dbReference>
<comment type="cofactor">
    <cofactor evidence="1">
        <name>(6R)-5,10-methylene-5,6,7,8-tetrahydrofolate</name>
        <dbReference type="ChEBI" id="CHEBI:15636"/>
    </cofactor>
</comment>
<dbReference type="InterPro" id="IPR036134">
    <property type="entry name" value="Crypto/Photolyase_FAD-like_sf"/>
</dbReference>
<organism evidence="12 13">
    <name type="scientific">Ramlibacter aurantiacus</name>
    <dbReference type="NCBI Taxonomy" id="2801330"/>
    <lineage>
        <taxon>Bacteria</taxon>
        <taxon>Pseudomonadati</taxon>
        <taxon>Pseudomonadota</taxon>
        <taxon>Betaproteobacteria</taxon>
        <taxon>Burkholderiales</taxon>
        <taxon>Comamonadaceae</taxon>
        <taxon>Ramlibacter</taxon>
    </lineage>
</organism>
<dbReference type="RefSeq" id="WP_201685246.1">
    <property type="nucleotide sequence ID" value="NZ_JAEQNA010000007.1"/>
</dbReference>
<evidence type="ECO:0000256" key="5">
    <source>
        <dbReference type="ARBA" id="ARBA00022827"/>
    </source>
</evidence>
<feature type="binding site" evidence="8">
    <location>
        <position position="284"/>
    </location>
    <ligand>
        <name>FAD</name>
        <dbReference type="ChEBI" id="CHEBI:57692"/>
    </ligand>
</feature>
<evidence type="ECO:0000256" key="2">
    <source>
        <dbReference type="ARBA" id="ARBA00013149"/>
    </source>
</evidence>
<evidence type="ECO:0000313" key="12">
    <source>
        <dbReference type="EMBL" id="MBL0422169.1"/>
    </source>
</evidence>
<dbReference type="PANTHER" id="PTHR11455:SF9">
    <property type="entry name" value="CRYPTOCHROME CIRCADIAN CLOCK 5 ISOFORM X1"/>
    <property type="match status" value="1"/>
</dbReference>
<accession>A0A936ZIS3</accession>
<keyword evidence="4 8" id="KW-0285">Flavoprotein</keyword>
<dbReference type="SUPFAM" id="SSF48173">
    <property type="entry name" value="Cryptochrome/photolyase FAD-binding domain"/>
    <property type="match status" value="1"/>
</dbReference>
<proteinExistence type="inferred from homology"/>
<dbReference type="GO" id="GO:0003904">
    <property type="term" value="F:deoxyribodipyrimidine photo-lyase activity"/>
    <property type="evidence" value="ECO:0007669"/>
    <property type="project" value="UniProtKB-EC"/>
</dbReference>
<evidence type="ECO:0000256" key="4">
    <source>
        <dbReference type="ARBA" id="ARBA00022630"/>
    </source>
</evidence>
<dbReference type="AlphaFoldDB" id="A0A936ZIS3"/>
<evidence type="ECO:0000256" key="8">
    <source>
        <dbReference type="PIRSR" id="PIRSR602081-1"/>
    </source>
</evidence>
<comment type="catalytic activity">
    <reaction evidence="7">
        <text>cyclobutadipyrimidine (in DNA) = 2 pyrimidine residues (in DNA).</text>
        <dbReference type="EC" id="4.1.99.3"/>
    </reaction>
</comment>
<comment type="similarity">
    <text evidence="10">Belongs to the DNA photolyase family.</text>
</comment>
<dbReference type="Proteomes" id="UP000613011">
    <property type="component" value="Unassembled WGS sequence"/>
</dbReference>
<dbReference type="InterPro" id="IPR018394">
    <property type="entry name" value="DNA_photolyase_1_CS_C"/>
</dbReference>
<feature type="site" description="Electron transfer via tryptophanyl radical" evidence="9">
    <location>
        <position position="402"/>
    </location>
</feature>
<dbReference type="InterPro" id="IPR036155">
    <property type="entry name" value="Crypto/Photolyase_N_sf"/>
</dbReference>
<dbReference type="InterPro" id="IPR002081">
    <property type="entry name" value="Cryptochrome/DNA_photolyase_1"/>
</dbReference>
<evidence type="ECO:0000313" key="13">
    <source>
        <dbReference type="Proteomes" id="UP000613011"/>
    </source>
</evidence>
<feature type="site" description="Electron transfer via tryptophanyl radical" evidence="9">
    <location>
        <position position="379"/>
    </location>
</feature>
<dbReference type="InterPro" id="IPR005101">
    <property type="entry name" value="Cryptochr/Photolyase_FAD-bd"/>
</dbReference>
<feature type="domain" description="Photolyase/cryptochrome alpha/beta" evidence="11">
    <location>
        <begin position="12"/>
        <end position="145"/>
    </location>
</feature>
<evidence type="ECO:0000259" key="11">
    <source>
        <dbReference type="PROSITE" id="PS51645"/>
    </source>
</evidence>
<dbReference type="SUPFAM" id="SSF52425">
    <property type="entry name" value="Cryptochrome/photolyase, N-terminal domain"/>
    <property type="match status" value="1"/>
</dbReference>
<dbReference type="Pfam" id="PF03441">
    <property type="entry name" value="FAD_binding_7"/>
    <property type="match status" value="1"/>
</dbReference>
<dbReference type="GO" id="GO:0000719">
    <property type="term" value="P:photoreactive repair"/>
    <property type="evidence" value="ECO:0007669"/>
    <property type="project" value="UniProtKB-ARBA"/>
</dbReference>
<dbReference type="PANTHER" id="PTHR11455">
    <property type="entry name" value="CRYPTOCHROME"/>
    <property type="match status" value="1"/>
</dbReference>
<evidence type="ECO:0000256" key="1">
    <source>
        <dbReference type="ARBA" id="ARBA00001932"/>
    </source>
</evidence>
<dbReference type="PRINTS" id="PR00147">
    <property type="entry name" value="DNAPHOTLYASE"/>
</dbReference>
<gene>
    <name evidence="12" type="ORF">JI739_17610</name>
</gene>
<dbReference type="Gene3D" id="1.10.579.10">
    <property type="entry name" value="DNA Cyclobutane Dipyrimidine Photolyase, subunit A, domain 3"/>
    <property type="match status" value="1"/>
</dbReference>
<dbReference type="Gene3D" id="1.25.40.80">
    <property type="match status" value="1"/>
</dbReference>
<dbReference type="InterPro" id="IPR006050">
    <property type="entry name" value="DNA_photolyase_N"/>
</dbReference>
<dbReference type="GO" id="GO:0003677">
    <property type="term" value="F:DNA binding"/>
    <property type="evidence" value="ECO:0007669"/>
    <property type="project" value="TreeGrafter"/>
</dbReference>
<dbReference type="FunFam" id="1.10.579.10:FF:000003">
    <property type="entry name" value="Deoxyribodipyrimidine photo-lyase"/>
    <property type="match status" value="1"/>
</dbReference>
<dbReference type="Pfam" id="PF00875">
    <property type="entry name" value="DNA_photolyase"/>
    <property type="match status" value="1"/>
</dbReference>
<keyword evidence="5 8" id="KW-0274">FAD</keyword>
<keyword evidence="6 10" id="KW-0157">Chromophore</keyword>
<protein>
    <recommendedName>
        <fullName evidence="3">Deoxyribodipyrimidine photo-lyase</fullName>
        <ecNumber evidence="2">4.1.99.3</ecNumber>
    </recommendedName>
</protein>
<reference evidence="12" key="1">
    <citation type="submission" date="2021-01" db="EMBL/GenBank/DDBJ databases">
        <title>Ramlibacter sp. strain AW1 16S ribosomal RNA gene Genome sequencing and assembly.</title>
        <authorList>
            <person name="Kang M."/>
        </authorList>
    </citation>
    <scope>NUCLEOTIDE SEQUENCE</scope>
    <source>
        <strain evidence="12">AW1</strain>
    </source>
</reference>
<dbReference type="EC" id="4.1.99.3" evidence="2"/>
<dbReference type="GO" id="GO:0009416">
    <property type="term" value="P:response to light stimulus"/>
    <property type="evidence" value="ECO:0007669"/>
    <property type="project" value="TreeGrafter"/>
</dbReference>
<sequence>MPPSGPPDKPHAAGLMWFRRDLRAHDNVALAQALRHCARVHAVFVFDRPILDPLPRQDRRVSFIRESLVQLDEALRTLAGSAQAGLIVRHAAAADEVPRLARELRVQAVFANHDDEPAALARDAGVRAALTAAGIALHTFKDHTIFERREVLTQAGTPFSVFTPYQRAWLAKADDVDFEPHAVEPHAHALADRPATYGRPVPLLSEIGFEPAALPIPAGIEGASKLLENFAERIDRYHELRDFPALRGPSYLGVHLRFGTLSIRQAAGAARQRAARGSAGAATWLKELIWREFYFQILANFAHVADASGGSHSFRREYDAIEWERGPGADALFAAWCEGRTGYPLVDAAMRQLASTGYMHNRLRMVAASFLCKDLGLDWRSGERWFARLLNDFELASNNGGWQWASSSGCDAQPWFRIFNPVTQSRRFDTDGRFIRRYVPELAGLEGAALHAPWTASSAQLAQAGVRLGLDYPRPVVDHAAARERTLRRYAVVKAAAQ</sequence>
<evidence type="ECO:0000256" key="3">
    <source>
        <dbReference type="ARBA" id="ARBA00014046"/>
    </source>
</evidence>
<evidence type="ECO:0000256" key="10">
    <source>
        <dbReference type="RuleBase" id="RU004182"/>
    </source>
</evidence>
<comment type="cofactor">
    <cofactor evidence="8">
        <name>FAD</name>
        <dbReference type="ChEBI" id="CHEBI:57692"/>
    </cofactor>
    <text evidence="8">Binds 1 FAD per subunit.</text>
</comment>
<evidence type="ECO:0000256" key="6">
    <source>
        <dbReference type="ARBA" id="ARBA00022991"/>
    </source>
</evidence>
<feature type="site" description="Electron transfer via tryptophanyl radical" evidence="9">
    <location>
        <position position="323"/>
    </location>
</feature>
<evidence type="ECO:0000256" key="7">
    <source>
        <dbReference type="ARBA" id="ARBA00033999"/>
    </source>
</evidence>
<feature type="binding site" evidence="8">
    <location>
        <begin position="287"/>
        <end position="294"/>
    </location>
    <ligand>
        <name>FAD</name>
        <dbReference type="ChEBI" id="CHEBI:57692"/>
    </ligand>
</feature>
<name>A0A936ZIS3_9BURK</name>